<feature type="compositionally biased region" description="Pro residues" evidence="1">
    <location>
        <begin position="29"/>
        <end position="39"/>
    </location>
</feature>
<evidence type="ECO:0000256" key="1">
    <source>
        <dbReference type="SAM" id="MobiDB-lite"/>
    </source>
</evidence>
<name>A0ABX2F1R5_9PSEU</name>
<evidence type="ECO:0000313" key="3">
    <source>
        <dbReference type="EMBL" id="NRN65269.1"/>
    </source>
</evidence>
<feature type="region of interest" description="Disordered" evidence="1">
    <location>
        <begin position="22"/>
        <end position="42"/>
    </location>
</feature>
<protein>
    <submittedName>
        <fullName evidence="3">Uncharacterized protein</fullName>
    </submittedName>
</protein>
<evidence type="ECO:0000313" key="4">
    <source>
        <dbReference type="Proteomes" id="UP000763557"/>
    </source>
</evidence>
<gene>
    <name evidence="3" type="ORF">GC106_24800</name>
</gene>
<keyword evidence="2" id="KW-0732">Signal</keyword>
<dbReference type="PROSITE" id="PS51257">
    <property type="entry name" value="PROKAR_LIPOPROTEIN"/>
    <property type="match status" value="1"/>
</dbReference>
<feature type="signal peptide" evidence="2">
    <location>
        <begin position="1"/>
        <end position="23"/>
    </location>
</feature>
<evidence type="ECO:0000256" key="2">
    <source>
        <dbReference type="SAM" id="SignalP"/>
    </source>
</evidence>
<proteinExistence type="predicted"/>
<comment type="caution">
    <text evidence="3">The sequence shown here is derived from an EMBL/GenBank/DDBJ whole genome shotgun (WGS) entry which is preliminary data.</text>
</comment>
<sequence length="414" mass="42497">MWVTRWLAIGLLGLGLVGAGCTAAEQSSPAPPPPPPPPPAKRELVRWADGICTLGTAIKGVRSAAPQADTSSGTATEFLGQASTWVGDAEKKLADLGTTGLPPADAYASTMKDWLGKLKEQVNARQAPAVVSTLTEFEPKDAELAERTPELRASYDVAPNCTPVGQAGPLRDLVAWSNVMCASVRTLSELRVDPLADPAVSDPRFQQAAWAALGTYITSAGQPLTDVNSQLNNLKPTGIAEADAYRDQTLSAVTAALAKLPPPTAGSSEYFQLPFDQLKAKATEVADIVSTAKPKEPGLDAIVAKDKNLAEAHALAPACERPQQTPTTAADGTDLAACQDGQCQVLITGSADVTAAGSTFKIAVTSSGVTVADATGALTLAPGGEGSFGSGTTKITVKLVSLTGTDAIVDVRGS</sequence>
<dbReference type="EMBL" id="JAAATY010000006">
    <property type="protein sequence ID" value="NRN65269.1"/>
    <property type="molecule type" value="Genomic_DNA"/>
</dbReference>
<keyword evidence="4" id="KW-1185">Reference proteome</keyword>
<dbReference type="Proteomes" id="UP000763557">
    <property type="component" value="Unassembled WGS sequence"/>
</dbReference>
<feature type="chain" id="PRO_5045342943" evidence="2">
    <location>
        <begin position="24"/>
        <end position="414"/>
    </location>
</feature>
<accession>A0ABX2F1R5</accession>
<reference evidence="3 4" key="1">
    <citation type="submission" date="2020-01" db="EMBL/GenBank/DDBJ databases">
        <title>Kibdelosporangium persica a novel Actinomycetes from a hot desert in Iran.</title>
        <authorList>
            <person name="Safaei N."/>
            <person name="Zaburannyi N."/>
            <person name="Mueller R."/>
            <person name="Wink J."/>
        </authorList>
    </citation>
    <scope>NUCLEOTIDE SEQUENCE [LARGE SCALE GENOMIC DNA]</scope>
    <source>
        <strain evidence="3 4">4NS15</strain>
    </source>
</reference>
<organism evidence="3 4">
    <name type="scientific">Kibdelosporangium persicum</name>
    <dbReference type="NCBI Taxonomy" id="2698649"/>
    <lineage>
        <taxon>Bacteria</taxon>
        <taxon>Bacillati</taxon>
        <taxon>Actinomycetota</taxon>
        <taxon>Actinomycetes</taxon>
        <taxon>Pseudonocardiales</taxon>
        <taxon>Pseudonocardiaceae</taxon>
        <taxon>Kibdelosporangium</taxon>
    </lineage>
</organism>